<keyword evidence="2" id="KW-1185">Reference proteome</keyword>
<evidence type="ECO:0000313" key="2">
    <source>
        <dbReference type="Proteomes" id="UP000177625"/>
    </source>
</evidence>
<dbReference type="Proteomes" id="UP000177625">
    <property type="component" value="Unassembled WGS sequence"/>
</dbReference>
<accession>A0A1E1MCM0</accession>
<gene>
    <name evidence="1" type="ORF">RSE6_07357</name>
</gene>
<protein>
    <submittedName>
        <fullName evidence="1">Uncharacterized protein</fullName>
    </submittedName>
</protein>
<dbReference type="EMBL" id="FJVC01000269">
    <property type="protein sequence ID" value="CZT46856.1"/>
    <property type="molecule type" value="Genomic_DNA"/>
</dbReference>
<reference evidence="2" key="1">
    <citation type="submission" date="2016-03" db="EMBL/GenBank/DDBJ databases">
        <authorList>
            <person name="Guldener U."/>
        </authorList>
    </citation>
    <scope>NUCLEOTIDE SEQUENCE [LARGE SCALE GENOMIC DNA]</scope>
</reference>
<proteinExistence type="predicted"/>
<sequence length="172" mass="19059">MGQVRARLCQYVQFLLHGLQSRQHDALAEIGVGPAISTTLSADVSHKNMKASPDRLIDTLFFTPFKITRIWSAVGYLKHKTGCYGLAEKQKNQHSHWEVAPPLQFDYYQPDLHLVTAAGQGCAVMGSLSLSPNSLSFCLFTLTSLQKFMLAGSLILQLEYPSDYSHQLSSAL</sequence>
<dbReference type="AlphaFoldDB" id="A0A1E1MCM0"/>
<organism evidence="1 2">
    <name type="scientific">Rhynchosporium secalis</name>
    <name type="common">Barley scald fungus</name>
    <dbReference type="NCBI Taxonomy" id="38038"/>
    <lineage>
        <taxon>Eukaryota</taxon>
        <taxon>Fungi</taxon>
        <taxon>Dikarya</taxon>
        <taxon>Ascomycota</taxon>
        <taxon>Pezizomycotina</taxon>
        <taxon>Leotiomycetes</taxon>
        <taxon>Helotiales</taxon>
        <taxon>Ploettnerulaceae</taxon>
        <taxon>Rhynchosporium</taxon>
    </lineage>
</organism>
<name>A0A1E1MCM0_RHYSE</name>
<evidence type="ECO:0000313" key="1">
    <source>
        <dbReference type="EMBL" id="CZT46856.1"/>
    </source>
</evidence>